<dbReference type="AlphaFoldDB" id="A0AAD7VJE3"/>
<name>A0AAD7VJE3_QUISA</name>
<protein>
    <submittedName>
        <fullName evidence="1">Uncharacterized protein</fullName>
    </submittedName>
</protein>
<gene>
    <name evidence="1" type="ORF">O6P43_007306</name>
</gene>
<accession>A0AAD7VJE3</accession>
<reference evidence="1" key="1">
    <citation type="journal article" date="2023" name="Science">
        <title>Elucidation of the pathway for biosynthesis of saponin adjuvants from the soapbark tree.</title>
        <authorList>
            <person name="Reed J."/>
            <person name="Orme A."/>
            <person name="El-Demerdash A."/>
            <person name="Owen C."/>
            <person name="Martin L.B.B."/>
            <person name="Misra R.C."/>
            <person name="Kikuchi S."/>
            <person name="Rejzek M."/>
            <person name="Martin A.C."/>
            <person name="Harkess A."/>
            <person name="Leebens-Mack J."/>
            <person name="Louveau T."/>
            <person name="Stephenson M.J."/>
            <person name="Osbourn A."/>
        </authorList>
    </citation>
    <scope>NUCLEOTIDE SEQUENCE</scope>
    <source>
        <strain evidence="1">S10</strain>
    </source>
</reference>
<organism evidence="1 2">
    <name type="scientific">Quillaja saponaria</name>
    <name type="common">Soap bark tree</name>
    <dbReference type="NCBI Taxonomy" id="32244"/>
    <lineage>
        <taxon>Eukaryota</taxon>
        <taxon>Viridiplantae</taxon>
        <taxon>Streptophyta</taxon>
        <taxon>Embryophyta</taxon>
        <taxon>Tracheophyta</taxon>
        <taxon>Spermatophyta</taxon>
        <taxon>Magnoliopsida</taxon>
        <taxon>eudicotyledons</taxon>
        <taxon>Gunneridae</taxon>
        <taxon>Pentapetalae</taxon>
        <taxon>rosids</taxon>
        <taxon>fabids</taxon>
        <taxon>Fabales</taxon>
        <taxon>Quillajaceae</taxon>
        <taxon>Quillaja</taxon>
    </lineage>
</organism>
<dbReference type="KEGG" id="qsa:O6P43_007306"/>
<evidence type="ECO:0000313" key="1">
    <source>
        <dbReference type="EMBL" id="KAJ7977725.1"/>
    </source>
</evidence>
<proteinExistence type="predicted"/>
<sequence length="79" mass="9254">MDVCKIATSNQSRNYQSHIKARNYNPLPTQIPEPRPQLYTDTDSIRIKWPDQENYFENYSVPSSDILFLYQVTLSISRG</sequence>
<dbReference type="Proteomes" id="UP001163823">
    <property type="component" value="Chromosome 3"/>
</dbReference>
<keyword evidence="2" id="KW-1185">Reference proteome</keyword>
<evidence type="ECO:0000313" key="2">
    <source>
        <dbReference type="Proteomes" id="UP001163823"/>
    </source>
</evidence>
<dbReference type="EMBL" id="JARAOO010000003">
    <property type="protein sequence ID" value="KAJ7977725.1"/>
    <property type="molecule type" value="Genomic_DNA"/>
</dbReference>
<comment type="caution">
    <text evidence="1">The sequence shown here is derived from an EMBL/GenBank/DDBJ whole genome shotgun (WGS) entry which is preliminary data.</text>
</comment>